<sequence length="240" mass="26517">MSTDERASRPSALDDPAILDDEVRLLGRITASSNGAHLVELVHSGALAIYKPDALERPLWDFPPGLGRRELAFRALAEFVGICHVPPIVVRHDLPYGSGTLQAFVDADFDLTYFELVEDQAHHESLAVIAALDIVANNADRKGSHVLLDDEGRLWAIDNALTFHPESKLRTVIWDLAGHPLPTALAARLASLADDLPDDLARLLEPEERRALLQRAMRLVRRGALPPMPEHGRPYPWPPV</sequence>
<protein>
    <recommendedName>
        <fullName evidence="3">PI3K/PI4K catalytic domain-containing protein</fullName>
    </recommendedName>
</protein>
<dbReference type="Proteomes" id="UP000000771">
    <property type="component" value="Chromosome"/>
</dbReference>
<proteinExistence type="predicted"/>
<evidence type="ECO:0000313" key="1">
    <source>
        <dbReference type="EMBL" id="ACU53227.1"/>
    </source>
</evidence>
<gene>
    <name evidence="1" type="ordered locus">Afer_0258</name>
</gene>
<evidence type="ECO:0008006" key="3">
    <source>
        <dbReference type="Google" id="ProtNLM"/>
    </source>
</evidence>
<dbReference type="InterPro" id="IPR022292">
    <property type="entry name" value="CHP03843"/>
</dbReference>
<dbReference type="KEGG" id="afo:Afer_0258"/>
<dbReference type="HOGENOM" id="CLU_085318_0_0_11"/>
<dbReference type="NCBIfam" id="TIGR03843">
    <property type="entry name" value="SCO1664 family protein"/>
    <property type="match status" value="1"/>
</dbReference>
<evidence type="ECO:0000313" key="2">
    <source>
        <dbReference type="Proteomes" id="UP000000771"/>
    </source>
</evidence>
<reference evidence="1 2" key="1">
    <citation type="journal article" date="2009" name="Stand. Genomic Sci.">
        <title>Complete genome sequence of Acidimicrobium ferrooxidans type strain (ICP).</title>
        <authorList>
            <person name="Clum A."/>
            <person name="Nolan M."/>
            <person name="Lang E."/>
            <person name="Glavina Del Rio T."/>
            <person name="Tice H."/>
            <person name="Copeland A."/>
            <person name="Cheng J.F."/>
            <person name="Lucas S."/>
            <person name="Chen F."/>
            <person name="Bruce D."/>
            <person name="Goodwin L."/>
            <person name="Pitluck S."/>
            <person name="Ivanova N."/>
            <person name="Mavrommatis K."/>
            <person name="Mikhailova N."/>
            <person name="Pati A."/>
            <person name="Chen A."/>
            <person name="Palaniappan K."/>
            <person name="Goker M."/>
            <person name="Spring S."/>
            <person name="Land M."/>
            <person name="Hauser L."/>
            <person name="Chang Y.J."/>
            <person name="Jeffries C.C."/>
            <person name="Chain P."/>
            <person name="Bristow J."/>
            <person name="Eisen J.A."/>
            <person name="Markowitz V."/>
            <person name="Hugenholtz P."/>
            <person name="Kyrpides N.C."/>
            <person name="Klenk H.P."/>
            <person name="Lapidus A."/>
        </authorList>
    </citation>
    <scope>NUCLEOTIDE SEQUENCE [LARGE SCALE GENOMIC DNA]</scope>
    <source>
        <strain evidence="2">DSM 10331 / JCM 15462 / NBRC 103882 / ICP</strain>
    </source>
</reference>
<accession>C7M2I3</accession>
<name>C7M2I3_ACIFD</name>
<dbReference type="RefSeq" id="WP_015797732.1">
    <property type="nucleotide sequence ID" value="NC_013124.1"/>
</dbReference>
<dbReference type="eggNOG" id="COG5032">
    <property type="taxonomic scope" value="Bacteria"/>
</dbReference>
<dbReference type="AlphaFoldDB" id="C7M2I3"/>
<keyword evidence="2" id="KW-1185">Reference proteome</keyword>
<dbReference type="STRING" id="525909.Afer_0258"/>
<dbReference type="EMBL" id="CP001631">
    <property type="protein sequence ID" value="ACU53227.1"/>
    <property type="molecule type" value="Genomic_DNA"/>
</dbReference>
<organism evidence="1 2">
    <name type="scientific">Acidimicrobium ferrooxidans (strain DSM 10331 / JCM 15462 / NBRC 103882 / ICP)</name>
    <dbReference type="NCBI Taxonomy" id="525909"/>
    <lineage>
        <taxon>Bacteria</taxon>
        <taxon>Bacillati</taxon>
        <taxon>Actinomycetota</taxon>
        <taxon>Acidimicrobiia</taxon>
        <taxon>Acidimicrobiales</taxon>
        <taxon>Acidimicrobiaceae</taxon>
        <taxon>Acidimicrobium</taxon>
    </lineage>
</organism>